<dbReference type="PROSITE" id="PS50062">
    <property type="entry name" value="BCL2_FAMILY"/>
    <property type="match status" value="1"/>
</dbReference>
<dbReference type="Gene3D" id="1.10.437.10">
    <property type="entry name" value="Blc2-like"/>
    <property type="match status" value="1"/>
</dbReference>
<dbReference type="AlphaFoldDB" id="A0A9D4HYZ9"/>
<organism evidence="3 4">
    <name type="scientific">Dreissena polymorpha</name>
    <name type="common">Zebra mussel</name>
    <name type="synonym">Mytilus polymorpha</name>
    <dbReference type="NCBI Taxonomy" id="45954"/>
    <lineage>
        <taxon>Eukaryota</taxon>
        <taxon>Metazoa</taxon>
        <taxon>Spiralia</taxon>
        <taxon>Lophotrochozoa</taxon>
        <taxon>Mollusca</taxon>
        <taxon>Bivalvia</taxon>
        <taxon>Autobranchia</taxon>
        <taxon>Heteroconchia</taxon>
        <taxon>Euheterodonta</taxon>
        <taxon>Imparidentia</taxon>
        <taxon>Neoheterodontei</taxon>
        <taxon>Myida</taxon>
        <taxon>Dreissenoidea</taxon>
        <taxon>Dreissenidae</taxon>
        <taxon>Dreissena</taxon>
    </lineage>
</organism>
<evidence type="ECO:0000313" key="4">
    <source>
        <dbReference type="Proteomes" id="UP000828390"/>
    </source>
</evidence>
<evidence type="ECO:0000313" key="3">
    <source>
        <dbReference type="EMBL" id="KAH3736121.1"/>
    </source>
</evidence>
<sequence>MQRHGNCCKATFRKETAKLLEHFLHSDFKKCVANMNECVAKPPLPPQRLKTSFGPKKVPTRTSAGEFLTSAVTLTETADDSDNAEDSVTEETRTQLEEELVQELRRIADEIDQNGKLTSKIRQATEETAGLLAYNSFKSALNQYVDNLVGWRQAAFVFQFTNWAVQAAGTAGLNAKRITENCLTYVEEKCADWILKRGGWQNMLSGDSDDTTSERD</sequence>
<dbReference type="Proteomes" id="UP000828390">
    <property type="component" value="Unassembled WGS sequence"/>
</dbReference>
<evidence type="ECO:0000256" key="2">
    <source>
        <dbReference type="SAM" id="Coils"/>
    </source>
</evidence>
<keyword evidence="2" id="KW-0175">Coiled coil</keyword>
<accession>A0A9D4HYZ9</accession>
<protein>
    <submittedName>
        <fullName evidence="3">Uncharacterized protein</fullName>
    </submittedName>
</protein>
<dbReference type="EMBL" id="JAIWYP010000011">
    <property type="protein sequence ID" value="KAH3736121.1"/>
    <property type="molecule type" value="Genomic_DNA"/>
</dbReference>
<reference evidence="3" key="1">
    <citation type="journal article" date="2019" name="bioRxiv">
        <title>The Genome of the Zebra Mussel, Dreissena polymorpha: A Resource for Invasive Species Research.</title>
        <authorList>
            <person name="McCartney M.A."/>
            <person name="Auch B."/>
            <person name="Kono T."/>
            <person name="Mallez S."/>
            <person name="Zhang Y."/>
            <person name="Obille A."/>
            <person name="Becker A."/>
            <person name="Abrahante J.E."/>
            <person name="Garbe J."/>
            <person name="Badalamenti J.P."/>
            <person name="Herman A."/>
            <person name="Mangelson H."/>
            <person name="Liachko I."/>
            <person name="Sullivan S."/>
            <person name="Sone E.D."/>
            <person name="Koren S."/>
            <person name="Silverstein K.A.T."/>
            <person name="Beckman K.B."/>
            <person name="Gohl D.M."/>
        </authorList>
    </citation>
    <scope>NUCLEOTIDE SEQUENCE</scope>
    <source>
        <strain evidence="3">Duluth1</strain>
        <tissue evidence="3">Whole animal</tissue>
    </source>
</reference>
<dbReference type="OrthoDB" id="10046645at2759"/>
<keyword evidence="4" id="KW-1185">Reference proteome</keyword>
<reference evidence="3" key="2">
    <citation type="submission" date="2020-11" db="EMBL/GenBank/DDBJ databases">
        <authorList>
            <person name="McCartney M.A."/>
            <person name="Auch B."/>
            <person name="Kono T."/>
            <person name="Mallez S."/>
            <person name="Becker A."/>
            <person name="Gohl D.M."/>
            <person name="Silverstein K.A.T."/>
            <person name="Koren S."/>
            <person name="Bechman K.B."/>
            <person name="Herman A."/>
            <person name="Abrahante J.E."/>
            <person name="Garbe J."/>
        </authorList>
    </citation>
    <scope>NUCLEOTIDE SEQUENCE</scope>
    <source>
        <strain evidence="3">Duluth1</strain>
        <tissue evidence="3">Whole animal</tissue>
    </source>
</reference>
<gene>
    <name evidence="3" type="ORF">DPMN_042683</name>
</gene>
<comment type="caution">
    <text evidence="3">The sequence shown here is derived from an EMBL/GenBank/DDBJ whole genome shotgun (WGS) entry which is preliminary data.</text>
</comment>
<evidence type="ECO:0000256" key="1">
    <source>
        <dbReference type="ARBA" id="ARBA00022703"/>
    </source>
</evidence>
<dbReference type="InterPro" id="IPR002475">
    <property type="entry name" value="Bcl2-like"/>
</dbReference>
<name>A0A9D4HYZ9_DREPO</name>
<keyword evidence="1" id="KW-0053">Apoptosis</keyword>
<dbReference type="GO" id="GO:0006915">
    <property type="term" value="P:apoptotic process"/>
    <property type="evidence" value="ECO:0007669"/>
    <property type="project" value="UniProtKB-KW"/>
</dbReference>
<dbReference type="InterPro" id="IPR036834">
    <property type="entry name" value="Bcl-2-like_sf"/>
</dbReference>
<proteinExistence type="predicted"/>
<dbReference type="SUPFAM" id="SSF56854">
    <property type="entry name" value="Bcl-2 inhibitors of programmed cell death"/>
    <property type="match status" value="1"/>
</dbReference>
<dbReference type="GO" id="GO:0042981">
    <property type="term" value="P:regulation of apoptotic process"/>
    <property type="evidence" value="ECO:0007669"/>
    <property type="project" value="InterPro"/>
</dbReference>
<feature type="coiled-coil region" evidence="2">
    <location>
        <begin position="93"/>
        <end position="127"/>
    </location>
</feature>